<name>A0A857JH23_9ALTE</name>
<dbReference type="Pfam" id="PF00196">
    <property type="entry name" value="GerE"/>
    <property type="match status" value="1"/>
</dbReference>
<evidence type="ECO:0000256" key="1">
    <source>
        <dbReference type="ARBA" id="ARBA00022553"/>
    </source>
</evidence>
<dbReference type="InterPro" id="IPR011006">
    <property type="entry name" value="CheY-like_superfamily"/>
</dbReference>
<dbReference type="FunFam" id="3.40.50.2300:FF:000018">
    <property type="entry name" value="DNA-binding transcriptional regulator NtrC"/>
    <property type="match status" value="1"/>
</dbReference>
<dbReference type="InterPro" id="IPR000792">
    <property type="entry name" value="Tscrpt_reg_LuxR_C"/>
</dbReference>
<accession>A0A857JH23</accession>
<evidence type="ECO:0000256" key="3">
    <source>
        <dbReference type="ARBA" id="ARBA00023015"/>
    </source>
</evidence>
<evidence type="ECO:0000259" key="8">
    <source>
        <dbReference type="PROSITE" id="PS50110"/>
    </source>
</evidence>
<keyword evidence="2" id="KW-0902">Two-component regulatory system</keyword>
<dbReference type="InterPro" id="IPR036388">
    <property type="entry name" value="WH-like_DNA-bd_sf"/>
</dbReference>
<protein>
    <submittedName>
        <fullName evidence="9">Response regulator protein TmoT</fullName>
    </submittedName>
</protein>
<keyword evidence="1 6" id="KW-0597">Phosphoprotein</keyword>
<dbReference type="PROSITE" id="PS50043">
    <property type="entry name" value="HTH_LUXR_2"/>
    <property type="match status" value="1"/>
</dbReference>
<keyword evidence="3" id="KW-0805">Transcription regulation</keyword>
<dbReference type="CDD" id="cd17537">
    <property type="entry name" value="REC_FixJ"/>
    <property type="match status" value="1"/>
</dbReference>
<evidence type="ECO:0000313" key="9">
    <source>
        <dbReference type="EMBL" id="QHJ10261.1"/>
    </source>
</evidence>
<dbReference type="SUPFAM" id="SSF46894">
    <property type="entry name" value="C-terminal effector domain of the bipartite response regulators"/>
    <property type="match status" value="1"/>
</dbReference>
<dbReference type="PROSITE" id="PS50110">
    <property type="entry name" value="RESPONSE_REGULATORY"/>
    <property type="match status" value="1"/>
</dbReference>
<dbReference type="InterPro" id="IPR001789">
    <property type="entry name" value="Sig_transdc_resp-reg_receiver"/>
</dbReference>
<dbReference type="PRINTS" id="PR00038">
    <property type="entry name" value="HTHLUXR"/>
</dbReference>
<organism evidence="9 10">
    <name type="scientific">Paraglaciecola mesophila</name>
    <dbReference type="NCBI Taxonomy" id="197222"/>
    <lineage>
        <taxon>Bacteria</taxon>
        <taxon>Pseudomonadati</taxon>
        <taxon>Pseudomonadota</taxon>
        <taxon>Gammaproteobacteria</taxon>
        <taxon>Alteromonadales</taxon>
        <taxon>Alteromonadaceae</taxon>
        <taxon>Paraglaciecola</taxon>
    </lineage>
</organism>
<evidence type="ECO:0000256" key="2">
    <source>
        <dbReference type="ARBA" id="ARBA00023012"/>
    </source>
</evidence>
<dbReference type="PANTHER" id="PTHR44688">
    <property type="entry name" value="DNA-BINDING TRANSCRIPTIONAL ACTIVATOR DEVR_DOSR"/>
    <property type="match status" value="1"/>
</dbReference>
<dbReference type="Proteomes" id="UP000464524">
    <property type="component" value="Chromosome"/>
</dbReference>
<dbReference type="PROSITE" id="PS00622">
    <property type="entry name" value="HTH_LUXR_1"/>
    <property type="match status" value="1"/>
</dbReference>
<evidence type="ECO:0000256" key="6">
    <source>
        <dbReference type="PROSITE-ProRule" id="PRU00169"/>
    </source>
</evidence>
<dbReference type="GO" id="GO:0006355">
    <property type="term" value="P:regulation of DNA-templated transcription"/>
    <property type="evidence" value="ECO:0007669"/>
    <property type="project" value="InterPro"/>
</dbReference>
<evidence type="ECO:0000259" key="7">
    <source>
        <dbReference type="PROSITE" id="PS50043"/>
    </source>
</evidence>
<evidence type="ECO:0000256" key="4">
    <source>
        <dbReference type="ARBA" id="ARBA00023125"/>
    </source>
</evidence>
<evidence type="ECO:0000313" key="10">
    <source>
        <dbReference type="Proteomes" id="UP000464524"/>
    </source>
</evidence>
<feature type="domain" description="HTH luxR-type" evidence="7">
    <location>
        <begin position="147"/>
        <end position="212"/>
    </location>
</feature>
<dbReference type="Gene3D" id="1.10.10.10">
    <property type="entry name" value="Winged helix-like DNA-binding domain superfamily/Winged helix DNA-binding domain"/>
    <property type="match status" value="1"/>
</dbReference>
<dbReference type="GO" id="GO:0000160">
    <property type="term" value="P:phosphorelay signal transduction system"/>
    <property type="evidence" value="ECO:0007669"/>
    <property type="project" value="UniProtKB-KW"/>
</dbReference>
<dbReference type="OrthoDB" id="9802186at2"/>
<gene>
    <name evidence="9" type="ORF">FX988_00473</name>
</gene>
<feature type="modified residue" description="4-aspartylphosphate" evidence="6">
    <location>
        <position position="66"/>
    </location>
</feature>
<proteinExistence type="predicted"/>
<dbReference type="GO" id="GO:0003677">
    <property type="term" value="F:DNA binding"/>
    <property type="evidence" value="ECO:0007669"/>
    <property type="project" value="UniProtKB-KW"/>
</dbReference>
<dbReference type="RefSeq" id="WP_160178164.1">
    <property type="nucleotide sequence ID" value="NZ_CP047656.1"/>
</dbReference>
<dbReference type="AlphaFoldDB" id="A0A857JH23"/>
<dbReference type="KEGG" id="pmes:FX988_00473"/>
<dbReference type="Pfam" id="PF00072">
    <property type="entry name" value="Response_reg"/>
    <property type="match status" value="1"/>
</dbReference>
<dbReference type="EMBL" id="CP047656">
    <property type="protein sequence ID" value="QHJ10261.1"/>
    <property type="molecule type" value="Genomic_DNA"/>
</dbReference>
<dbReference type="SMART" id="SM00421">
    <property type="entry name" value="HTH_LUXR"/>
    <property type="match status" value="1"/>
</dbReference>
<dbReference type="SMART" id="SM00448">
    <property type="entry name" value="REC"/>
    <property type="match status" value="1"/>
</dbReference>
<evidence type="ECO:0000256" key="5">
    <source>
        <dbReference type="ARBA" id="ARBA00023163"/>
    </source>
</evidence>
<dbReference type="CDD" id="cd06170">
    <property type="entry name" value="LuxR_C_like"/>
    <property type="match status" value="1"/>
</dbReference>
<dbReference type="InterPro" id="IPR016032">
    <property type="entry name" value="Sig_transdc_resp-reg_C-effctor"/>
</dbReference>
<keyword evidence="5" id="KW-0804">Transcription</keyword>
<keyword evidence="4" id="KW-0238">DNA-binding</keyword>
<reference evidence="9 10" key="1">
    <citation type="submission" date="2019-12" db="EMBL/GenBank/DDBJ databases">
        <title>Genome sequencing and assembly of endphytes of Porphyra tenera.</title>
        <authorList>
            <person name="Park J.M."/>
            <person name="Shin R."/>
            <person name="Jo S.H."/>
        </authorList>
    </citation>
    <scope>NUCLEOTIDE SEQUENCE [LARGE SCALE GENOMIC DNA]</scope>
    <source>
        <strain evidence="9 10">GPM4</strain>
    </source>
</reference>
<dbReference type="Gene3D" id="3.40.50.2300">
    <property type="match status" value="1"/>
</dbReference>
<feature type="domain" description="Response regulatory" evidence="8">
    <location>
        <begin position="13"/>
        <end position="131"/>
    </location>
</feature>
<sequence length="212" mass="23884">MKESNPPPSFEQVVHIIDDDEAVLDSLSMLLDSVDIKNATYPNAQSFLTAHEGDRIQQLSGCIVLDIRMPGMSGMECQQRLDALKCPLPIIFITGHGDVPMAVEAMKKGAIEFIQKPFREQELLDCIHHALTLNKTAQKRAFQSLDIVQRCKSLTVREKEVMERVVAGQLNKNIASELNLSQRTIEIHRANMMEKMRVKSLAELMTLLLTNE</sequence>
<dbReference type="PANTHER" id="PTHR44688:SF16">
    <property type="entry name" value="DNA-BINDING TRANSCRIPTIONAL ACTIVATOR DEVR_DOSR"/>
    <property type="match status" value="1"/>
</dbReference>
<keyword evidence="10" id="KW-1185">Reference proteome</keyword>
<dbReference type="SUPFAM" id="SSF52172">
    <property type="entry name" value="CheY-like"/>
    <property type="match status" value="1"/>
</dbReference>